<feature type="compositionally biased region" description="Low complexity" evidence="1">
    <location>
        <begin position="10"/>
        <end position="21"/>
    </location>
</feature>
<gene>
    <name evidence="2" type="ORF">E4582_13630</name>
</gene>
<evidence type="ECO:0000256" key="1">
    <source>
        <dbReference type="SAM" id="MobiDB-lite"/>
    </source>
</evidence>
<evidence type="ECO:0000313" key="2">
    <source>
        <dbReference type="EMBL" id="TKS53215.1"/>
    </source>
</evidence>
<dbReference type="RefSeq" id="WP_134675334.1">
    <property type="nucleotide sequence ID" value="NZ_CP039383.2"/>
</dbReference>
<dbReference type="AlphaFoldDB" id="A0A4Z1R3U9"/>
<evidence type="ECO:0000313" key="3">
    <source>
        <dbReference type="Proteomes" id="UP000298681"/>
    </source>
</evidence>
<dbReference type="OrthoDB" id="5966759at2"/>
<sequence>MHKRPFHSTAASVSSGVAVAGQPRPGESEYEYYRRIYRDMPYFSSGRAWTDYAPAYRYAMEQVAMLDIGGASFEAIEARLQGGWDDARDGSRLSWPEARGAVRHVFEDADARRRARAPRRES</sequence>
<dbReference type="Proteomes" id="UP000298681">
    <property type="component" value="Unassembled WGS sequence"/>
</dbReference>
<name>A0A4Z1R3U9_9GAMM</name>
<feature type="region of interest" description="Disordered" evidence="1">
    <location>
        <begin position="1"/>
        <end position="25"/>
    </location>
</feature>
<organism evidence="2 3">
    <name type="scientific">Luteimonas yindakuii</name>
    <dbReference type="NCBI Taxonomy" id="2565782"/>
    <lineage>
        <taxon>Bacteria</taxon>
        <taxon>Pseudomonadati</taxon>
        <taxon>Pseudomonadota</taxon>
        <taxon>Gammaproteobacteria</taxon>
        <taxon>Lysobacterales</taxon>
        <taxon>Lysobacteraceae</taxon>
        <taxon>Luteimonas</taxon>
    </lineage>
</organism>
<comment type="caution">
    <text evidence="2">The sequence shown here is derived from an EMBL/GenBank/DDBJ whole genome shotgun (WGS) entry which is preliminary data.</text>
</comment>
<reference evidence="2 3" key="1">
    <citation type="submission" date="2019-01" db="EMBL/GenBank/DDBJ databases">
        <authorList>
            <person name="Zhang S."/>
        </authorList>
    </citation>
    <scope>NUCLEOTIDE SEQUENCE [LARGE SCALE GENOMIC DNA]</scope>
    <source>
        <strain evidence="2 3">1626</strain>
    </source>
</reference>
<dbReference type="EMBL" id="SPUH01000002">
    <property type="protein sequence ID" value="TKS53215.1"/>
    <property type="molecule type" value="Genomic_DNA"/>
</dbReference>
<keyword evidence="3" id="KW-1185">Reference proteome</keyword>
<accession>A0A4Z1R3U9</accession>
<proteinExistence type="predicted"/>
<protein>
    <submittedName>
        <fullName evidence="2">Uncharacterized protein</fullName>
    </submittedName>
</protein>